<dbReference type="EMBL" id="MDHN01000018">
    <property type="protein sequence ID" value="OFC71117.1"/>
    <property type="molecule type" value="Genomic_DNA"/>
</dbReference>
<organism evidence="2 3">
    <name type="scientific">Alteromonas confluentis</name>
    <dbReference type="NCBI Taxonomy" id="1656094"/>
    <lineage>
        <taxon>Bacteria</taxon>
        <taxon>Pseudomonadati</taxon>
        <taxon>Pseudomonadota</taxon>
        <taxon>Gammaproteobacteria</taxon>
        <taxon>Alteromonadales</taxon>
        <taxon>Alteromonadaceae</taxon>
        <taxon>Alteromonas/Salinimonas group</taxon>
        <taxon>Alteromonas</taxon>
    </lineage>
</organism>
<comment type="caution">
    <text evidence="2">The sequence shown here is derived from an EMBL/GenBank/DDBJ whole genome shotgun (WGS) entry which is preliminary data.</text>
</comment>
<sequence>MKIKTLATATMIAFLGFSANASAKKSDINHNASRVVQGSYTVVSGSVETFDISSDPTKLEQLGTYSILLKNTEWNRLPWRDKLRVRKYVHITGSLKGTIDVSNLYTVGPVVSHVMIDDDRSTVIRSENDVFYPVSGDLFCSTGSPMEILEYVNLVGATGQYENLTSGTISLSGTVNNCPGQEDYGKYDLSVVPGESTLIFE</sequence>
<feature type="chain" id="PRO_5009209665" description="Auto-transporter adhesin head GIN domain-containing protein" evidence="1">
    <location>
        <begin position="24"/>
        <end position="201"/>
    </location>
</feature>
<evidence type="ECO:0000313" key="2">
    <source>
        <dbReference type="EMBL" id="OFC71117.1"/>
    </source>
</evidence>
<name>A0A1E7ZC80_9ALTE</name>
<gene>
    <name evidence="2" type="ORF">BFC18_10000</name>
</gene>
<evidence type="ECO:0000256" key="1">
    <source>
        <dbReference type="SAM" id="SignalP"/>
    </source>
</evidence>
<dbReference type="AlphaFoldDB" id="A0A1E7ZC80"/>
<dbReference type="OrthoDB" id="6331686at2"/>
<feature type="signal peptide" evidence="1">
    <location>
        <begin position="1"/>
        <end position="23"/>
    </location>
</feature>
<protein>
    <recommendedName>
        <fullName evidence="4">Auto-transporter adhesin head GIN domain-containing protein</fullName>
    </recommendedName>
</protein>
<evidence type="ECO:0000313" key="3">
    <source>
        <dbReference type="Proteomes" id="UP000175691"/>
    </source>
</evidence>
<proteinExistence type="predicted"/>
<keyword evidence="3" id="KW-1185">Reference proteome</keyword>
<keyword evidence="1" id="KW-0732">Signal</keyword>
<dbReference type="Proteomes" id="UP000175691">
    <property type="component" value="Unassembled WGS sequence"/>
</dbReference>
<evidence type="ECO:0008006" key="4">
    <source>
        <dbReference type="Google" id="ProtNLM"/>
    </source>
</evidence>
<dbReference type="RefSeq" id="WP_070125177.1">
    <property type="nucleotide sequence ID" value="NZ_MDHN01000018.1"/>
</dbReference>
<accession>A0A1E7ZC80</accession>
<reference evidence="2 3" key="1">
    <citation type="submission" date="2016-08" db="EMBL/GenBank/DDBJ databases">
        <authorList>
            <person name="Seilhamer J.J."/>
        </authorList>
    </citation>
    <scope>NUCLEOTIDE SEQUENCE [LARGE SCALE GENOMIC DNA]</scope>
    <source>
        <strain evidence="2 3">KCTC 42603</strain>
    </source>
</reference>